<dbReference type="CDD" id="cd04216">
    <property type="entry name" value="Phytocyanin"/>
    <property type="match status" value="1"/>
</dbReference>
<accession>A0A5N5FI52</accession>
<proteinExistence type="predicted"/>
<dbReference type="InterPro" id="IPR039391">
    <property type="entry name" value="Phytocyanin-like"/>
</dbReference>
<reference evidence="6" key="2">
    <citation type="submission" date="2019-10" db="EMBL/GenBank/DDBJ databases">
        <title>A de novo genome assembly of a pear dwarfing rootstock.</title>
        <authorList>
            <person name="Wang F."/>
            <person name="Wang J."/>
            <person name="Li S."/>
            <person name="Zhang Y."/>
            <person name="Fang M."/>
            <person name="Ma L."/>
            <person name="Zhao Y."/>
            <person name="Jiang S."/>
        </authorList>
    </citation>
    <scope>NUCLEOTIDE SEQUENCE [LARGE SCALE GENOMIC DNA]</scope>
</reference>
<dbReference type="GO" id="GO:0005886">
    <property type="term" value="C:plasma membrane"/>
    <property type="evidence" value="ECO:0007669"/>
    <property type="project" value="TreeGrafter"/>
</dbReference>
<keyword evidence="3" id="KW-0812">Transmembrane</keyword>
<evidence type="ECO:0000256" key="2">
    <source>
        <dbReference type="ARBA" id="ARBA00023180"/>
    </source>
</evidence>
<evidence type="ECO:0000313" key="5">
    <source>
        <dbReference type="EMBL" id="KAB2600920.1"/>
    </source>
</evidence>
<evidence type="ECO:0000313" key="6">
    <source>
        <dbReference type="Proteomes" id="UP000327157"/>
    </source>
</evidence>
<dbReference type="FunFam" id="2.60.40.420:FF:000034">
    <property type="entry name" value="Cupredoxin superfamily protein"/>
    <property type="match status" value="1"/>
</dbReference>
<keyword evidence="1" id="KW-1015">Disulfide bond</keyword>
<dbReference type="Proteomes" id="UP000327157">
    <property type="component" value="Chromosome 10"/>
</dbReference>
<dbReference type="GO" id="GO:0009055">
    <property type="term" value="F:electron transfer activity"/>
    <property type="evidence" value="ECO:0007669"/>
    <property type="project" value="InterPro"/>
</dbReference>
<reference evidence="5 6" key="3">
    <citation type="submission" date="2019-11" db="EMBL/GenBank/DDBJ databases">
        <title>A de novo genome assembly of a pear dwarfing rootstock.</title>
        <authorList>
            <person name="Wang F."/>
            <person name="Wang J."/>
            <person name="Li S."/>
            <person name="Zhang Y."/>
            <person name="Fang M."/>
            <person name="Ma L."/>
            <person name="Zhao Y."/>
            <person name="Jiang S."/>
        </authorList>
    </citation>
    <scope>NUCLEOTIDE SEQUENCE [LARGE SCALE GENOMIC DNA]</scope>
    <source>
        <strain evidence="5">S2</strain>
        <tissue evidence="5">Leaf</tissue>
    </source>
</reference>
<dbReference type="AlphaFoldDB" id="A0A5N5FI52"/>
<sequence>MARDGILKVAIAVLFVGVAAVSLGGSLVGAQVYHVVGADRGWDPSSDLASWSSDKTFRAGDKMWLAYSTAHGYIAEVKSKEEFESCDVTNPIRMFTDGLDTISMDKEGLRYFASSNVESCKNGLKLHVEVMPQSYQAPEMHNTNVAESEGPALVAANGPTTPSGSAHLTASFMVLSVGLLCYVLGF</sequence>
<feature type="domain" description="Phytocyanin" evidence="4">
    <location>
        <begin position="32"/>
        <end position="132"/>
    </location>
</feature>
<gene>
    <name evidence="5" type="ORF">D8674_001925</name>
</gene>
<dbReference type="SUPFAM" id="SSF49503">
    <property type="entry name" value="Cupredoxins"/>
    <property type="match status" value="1"/>
</dbReference>
<keyword evidence="3" id="KW-1133">Transmembrane helix</keyword>
<dbReference type="InterPro" id="IPR003245">
    <property type="entry name" value="Phytocyanin_dom"/>
</dbReference>
<keyword evidence="6" id="KW-1185">Reference proteome</keyword>
<keyword evidence="3" id="KW-0472">Membrane</keyword>
<feature type="transmembrane region" description="Helical" evidence="3">
    <location>
        <begin position="166"/>
        <end position="185"/>
    </location>
</feature>
<evidence type="ECO:0000259" key="4">
    <source>
        <dbReference type="PROSITE" id="PS51485"/>
    </source>
</evidence>
<name>A0A5N5FI52_9ROSA</name>
<evidence type="ECO:0000256" key="3">
    <source>
        <dbReference type="SAM" id="Phobius"/>
    </source>
</evidence>
<dbReference type="EMBL" id="SMOL01000695">
    <property type="protein sequence ID" value="KAB2600920.1"/>
    <property type="molecule type" value="Genomic_DNA"/>
</dbReference>
<dbReference type="OrthoDB" id="1896188at2759"/>
<protein>
    <submittedName>
        <fullName evidence="5">Early nodulin-like protein 2</fullName>
    </submittedName>
</protein>
<dbReference type="InterPro" id="IPR008972">
    <property type="entry name" value="Cupredoxin"/>
</dbReference>
<dbReference type="Gene3D" id="2.60.40.420">
    <property type="entry name" value="Cupredoxins - blue copper proteins"/>
    <property type="match status" value="1"/>
</dbReference>
<dbReference type="Pfam" id="PF02298">
    <property type="entry name" value="Cu_bind_like"/>
    <property type="match status" value="1"/>
</dbReference>
<dbReference type="PANTHER" id="PTHR33021:SF31">
    <property type="entry name" value="OS02G0720100 PROTEIN"/>
    <property type="match status" value="1"/>
</dbReference>
<reference evidence="5 6" key="1">
    <citation type="submission" date="2019-09" db="EMBL/GenBank/DDBJ databases">
        <authorList>
            <person name="Ou C."/>
        </authorList>
    </citation>
    <scope>NUCLEOTIDE SEQUENCE [LARGE SCALE GENOMIC DNA]</scope>
    <source>
        <strain evidence="5">S2</strain>
        <tissue evidence="5">Leaf</tissue>
    </source>
</reference>
<comment type="caution">
    <text evidence="5">The sequence shown here is derived from an EMBL/GenBank/DDBJ whole genome shotgun (WGS) entry which is preliminary data.</text>
</comment>
<dbReference type="PROSITE" id="PS51485">
    <property type="entry name" value="PHYTOCYANIN"/>
    <property type="match status" value="1"/>
</dbReference>
<organism evidence="5 6">
    <name type="scientific">Pyrus ussuriensis x Pyrus communis</name>
    <dbReference type="NCBI Taxonomy" id="2448454"/>
    <lineage>
        <taxon>Eukaryota</taxon>
        <taxon>Viridiplantae</taxon>
        <taxon>Streptophyta</taxon>
        <taxon>Embryophyta</taxon>
        <taxon>Tracheophyta</taxon>
        <taxon>Spermatophyta</taxon>
        <taxon>Magnoliopsida</taxon>
        <taxon>eudicotyledons</taxon>
        <taxon>Gunneridae</taxon>
        <taxon>Pentapetalae</taxon>
        <taxon>rosids</taxon>
        <taxon>fabids</taxon>
        <taxon>Rosales</taxon>
        <taxon>Rosaceae</taxon>
        <taxon>Amygdaloideae</taxon>
        <taxon>Maleae</taxon>
        <taxon>Pyrus</taxon>
    </lineage>
</organism>
<evidence type="ECO:0000256" key="1">
    <source>
        <dbReference type="ARBA" id="ARBA00023157"/>
    </source>
</evidence>
<keyword evidence="2" id="KW-0325">Glycoprotein</keyword>
<dbReference type="PANTHER" id="PTHR33021">
    <property type="entry name" value="BLUE COPPER PROTEIN"/>
    <property type="match status" value="1"/>
</dbReference>